<keyword evidence="3" id="KW-1185">Reference proteome</keyword>
<dbReference type="EMBL" id="MCGR01000020">
    <property type="protein sequence ID" value="ORY82982.1"/>
    <property type="molecule type" value="Genomic_DNA"/>
</dbReference>
<feature type="compositionally biased region" description="Basic residues" evidence="1">
    <location>
        <begin position="1"/>
        <end position="11"/>
    </location>
</feature>
<dbReference type="Proteomes" id="UP000193467">
    <property type="component" value="Unassembled WGS sequence"/>
</dbReference>
<dbReference type="AlphaFoldDB" id="A0A1Y2FGD4"/>
<evidence type="ECO:0000313" key="3">
    <source>
        <dbReference type="Proteomes" id="UP000193467"/>
    </source>
</evidence>
<feature type="non-terminal residue" evidence="2">
    <location>
        <position position="172"/>
    </location>
</feature>
<feature type="compositionally biased region" description="Polar residues" evidence="1">
    <location>
        <begin position="37"/>
        <end position="51"/>
    </location>
</feature>
<feature type="region of interest" description="Disordered" evidence="1">
    <location>
        <begin position="1"/>
        <end position="149"/>
    </location>
</feature>
<reference evidence="2 3" key="1">
    <citation type="submission" date="2016-07" db="EMBL/GenBank/DDBJ databases">
        <title>Pervasive Adenine N6-methylation of Active Genes in Fungi.</title>
        <authorList>
            <consortium name="DOE Joint Genome Institute"/>
            <person name="Mondo S.J."/>
            <person name="Dannebaum R.O."/>
            <person name="Kuo R.C."/>
            <person name="Labutti K."/>
            <person name="Haridas S."/>
            <person name="Kuo A."/>
            <person name="Salamov A."/>
            <person name="Ahrendt S.R."/>
            <person name="Lipzen A."/>
            <person name="Sullivan W."/>
            <person name="Andreopoulos W.B."/>
            <person name="Clum A."/>
            <person name="Lindquist E."/>
            <person name="Daum C."/>
            <person name="Ramamoorthy G.K."/>
            <person name="Gryganskyi A."/>
            <person name="Culley D."/>
            <person name="Magnuson J.K."/>
            <person name="James T.Y."/>
            <person name="O'Malley M.A."/>
            <person name="Stajich J.E."/>
            <person name="Spatafora J.W."/>
            <person name="Visel A."/>
            <person name="Grigoriev I.V."/>
        </authorList>
    </citation>
    <scope>NUCLEOTIDE SEQUENCE [LARGE SCALE GENOMIC DNA]</scope>
    <source>
        <strain evidence="2 3">62-1032</strain>
    </source>
</reference>
<proteinExistence type="predicted"/>
<evidence type="ECO:0000313" key="2">
    <source>
        <dbReference type="EMBL" id="ORY82982.1"/>
    </source>
</evidence>
<feature type="compositionally biased region" description="Low complexity" evidence="1">
    <location>
        <begin position="104"/>
        <end position="113"/>
    </location>
</feature>
<protein>
    <submittedName>
        <fullName evidence="2">Uncharacterized protein</fullName>
    </submittedName>
</protein>
<organism evidence="2 3">
    <name type="scientific">Leucosporidium creatinivorum</name>
    <dbReference type="NCBI Taxonomy" id="106004"/>
    <lineage>
        <taxon>Eukaryota</taxon>
        <taxon>Fungi</taxon>
        <taxon>Dikarya</taxon>
        <taxon>Basidiomycota</taxon>
        <taxon>Pucciniomycotina</taxon>
        <taxon>Microbotryomycetes</taxon>
        <taxon>Leucosporidiales</taxon>
        <taxon>Leucosporidium</taxon>
    </lineage>
</organism>
<dbReference type="OrthoDB" id="2538370at2759"/>
<sequence length="172" mass="18631">MGRSAKLMKRPTKAEKQSRQVNQPSRPRPARSLSPEIPSTRSEIPLFNTSVPGRPGAPPKQASTAKSRLQAKLADYDPMSLDSSTRSSPHAMEADDLESNAIPSASSAATTTKKTAKERLLAAKESVALDQHRSNNKLQGRPKSKGADRFSLGVDYVGLHEKRNGGKFAKKL</sequence>
<evidence type="ECO:0000256" key="1">
    <source>
        <dbReference type="SAM" id="MobiDB-lite"/>
    </source>
</evidence>
<accession>A0A1Y2FGD4</accession>
<name>A0A1Y2FGD4_9BASI</name>
<comment type="caution">
    <text evidence="2">The sequence shown here is derived from an EMBL/GenBank/DDBJ whole genome shotgun (WGS) entry which is preliminary data.</text>
</comment>
<dbReference type="InParanoid" id="A0A1Y2FGD4"/>
<gene>
    <name evidence="2" type="ORF">BCR35DRAFT_303643</name>
</gene>